<name>X1JZE9_9ZZZZ</name>
<feature type="transmembrane region" description="Helical" evidence="1">
    <location>
        <begin position="152"/>
        <end position="174"/>
    </location>
</feature>
<organism evidence="2">
    <name type="scientific">marine sediment metagenome</name>
    <dbReference type="NCBI Taxonomy" id="412755"/>
    <lineage>
        <taxon>unclassified sequences</taxon>
        <taxon>metagenomes</taxon>
        <taxon>ecological metagenomes</taxon>
    </lineage>
</organism>
<protein>
    <submittedName>
        <fullName evidence="2">Uncharacterized protein</fullName>
    </submittedName>
</protein>
<accession>X1JZE9</accession>
<keyword evidence="1" id="KW-1133">Transmembrane helix</keyword>
<keyword evidence="1" id="KW-0812">Transmembrane</keyword>
<evidence type="ECO:0000313" key="2">
    <source>
        <dbReference type="EMBL" id="GAH86800.1"/>
    </source>
</evidence>
<feature type="transmembrane region" description="Helical" evidence="1">
    <location>
        <begin position="46"/>
        <end position="66"/>
    </location>
</feature>
<dbReference type="EMBL" id="BARU01035998">
    <property type="protein sequence ID" value="GAH86800.1"/>
    <property type="molecule type" value="Genomic_DNA"/>
</dbReference>
<evidence type="ECO:0000256" key="1">
    <source>
        <dbReference type="SAM" id="Phobius"/>
    </source>
</evidence>
<gene>
    <name evidence="2" type="ORF">S03H2_56289</name>
</gene>
<sequence>MALMQFAIKGNVQEMMKNFTVVREGAKKAQKSMAKDVEETSKLFEAQTGTMMAAGAATVGMLWGMAKVSPLVGSLLTQFGDAIGFIVTMLVMDFLPAFENVLDAMYLFGGWMETAPTWLKAVLVALMALPAAYTAITVGMQTYAVIMGTVSALQYAYGTSTFATTAATWGFTAALLANPMTWIVVAVIALIAALYLLWK</sequence>
<reference evidence="2" key="1">
    <citation type="journal article" date="2014" name="Front. Microbiol.">
        <title>High frequency of phylogenetically diverse reductive dehalogenase-homologous genes in deep subseafloor sedimentary metagenomes.</title>
        <authorList>
            <person name="Kawai M."/>
            <person name="Futagami T."/>
            <person name="Toyoda A."/>
            <person name="Takaki Y."/>
            <person name="Nishi S."/>
            <person name="Hori S."/>
            <person name="Arai W."/>
            <person name="Tsubouchi T."/>
            <person name="Morono Y."/>
            <person name="Uchiyama I."/>
            <person name="Ito T."/>
            <person name="Fujiyama A."/>
            <person name="Inagaki F."/>
            <person name="Takami H."/>
        </authorList>
    </citation>
    <scope>NUCLEOTIDE SEQUENCE</scope>
    <source>
        <strain evidence="2">Expedition CK06-06</strain>
    </source>
</reference>
<feature type="transmembrane region" description="Helical" evidence="1">
    <location>
        <begin position="78"/>
        <end position="98"/>
    </location>
</feature>
<keyword evidence="1" id="KW-0472">Membrane</keyword>
<comment type="caution">
    <text evidence="2">The sequence shown here is derived from an EMBL/GenBank/DDBJ whole genome shotgun (WGS) entry which is preliminary data.</text>
</comment>
<proteinExistence type="predicted"/>
<feature type="non-terminal residue" evidence="2">
    <location>
        <position position="199"/>
    </location>
</feature>
<dbReference type="AlphaFoldDB" id="X1JZE9"/>
<feature type="transmembrane region" description="Helical" evidence="1">
    <location>
        <begin position="118"/>
        <end position="140"/>
    </location>
</feature>
<feature type="transmembrane region" description="Helical" evidence="1">
    <location>
        <begin position="180"/>
        <end position="198"/>
    </location>
</feature>